<evidence type="ECO:0000256" key="9">
    <source>
        <dbReference type="ARBA" id="ARBA00048679"/>
    </source>
</evidence>
<dbReference type="GO" id="GO:0005737">
    <property type="term" value="C:cytoplasm"/>
    <property type="evidence" value="ECO:0007669"/>
    <property type="project" value="TreeGrafter"/>
</dbReference>
<dbReference type="PANTHER" id="PTHR24346">
    <property type="entry name" value="MAP/MICROTUBULE AFFINITY-REGULATING KINASE"/>
    <property type="match status" value="1"/>
</dbReference>
<dbReference type="InterPro" id="IPR011009">
    <property type="entry name" value="Kinase-like_dom_sf"/>
</dbReference>
<sequence>MATVFRNKHGRVRKLGTRCGTFPYMAPEVITGSYDAEPADIWSCGVILVAMLTGELPWDTPESECE</sequence>
<evidence type="ECO:0000256" key="5">
    <source>
        <dbReference type="ARBA" id="ARBA00022741"/>
    </source>
</evidence>
<comment type="catalytic activity">
    <reaction evidence="9">
        <text>L-seryl-[protein] + ATP = O-phospho-L-seryl-[protein] + ADP + H(+)</text>
        <dbReference type="Rhea" id="RHEA:17989"/>
        <dbReference type="Rhea" id="RHEA-COMP:9863"/>
        <dbReference type="Rhea" id="RHEA-COMP:11604"/>
        <dbReference type="ChEBI" id="CHEBI:15378"/>
        <dbReference type="ChEBI" id="CHEBI:29999"/>
        <dbReference type="ChEBI" id="CHEBI:30616"/>
        <dbReference type="ChEBI" id="CHEBI:83421"/>
        <dbReference type="ChEBI" id="CHEBI:456216"/>
        <dbReference type="EC" id="2.7.11.1"/>
    </reaction>
</comment>
<proteinExistence type="inferred from homology"/>
<gene>
    <name evidence="11" type="ORF">D917_08391</name>
</gene>
<evidence type="ECO:0000256" key="6">
    <source>
        <dbReference type="ARBA" id="ARBA00022777"/>
    </source>
</evidence>
<dbReference type="Proteomes" id="UP000243006">
    <property type="component" value="Unassembled WGS sequence"/>
</dbReference>
<dbReference type="GO" id="GO:0005524">
    <property type="term" value="F:ATP binding"/>
    <property type="evidence" value="ECO:0007669"/>
    <property type="project" value="UniProtKB-KW"/>
</dbReference>
<evidence type="ECO:0000256" key="8">
    <source>
        <dbReference type="ARBA" id="ARBA00047899"/>
    </source>
</evidence>
<dbReference type="EC" id="2.7.11.1" evidence="2"/>
<keyword evidence="3" id="KW-0723">Serine/threonine-protein kinase</keyword>
<keyword evidence="7" id="KW-0067">ATP-binding</keyword>
<dbReference type="GO" id="GO:0035556">
    <property type="term" value="P:intracellular signal transduction"/>
    <property type="evidence" value="ECO:0007669"/>
    <property type="project" value="TreeGrafter"/>
</dbReference>
<name>A0A1Y3EK44_9BILA</name>
<dbReference type="GO" id="GO:0004674">
    <property type="term" value="F:protein serine/threonine kinase activity"/>
    <property type="evidence" value="ECO:0007669"/>
    <property type="project" value="UniProtKB-KW"/>
</dbReference>
<evidence type="ECO:0000256" key="4">
    <source>
        <dbReference type="ARBA" id="ARBA00022679"/>
    </source>
</evidence>
<dbReference type="PANTHER" id="PTHR24346:SF107">
    <property type="entry name" value="SERINE_THREONINE-PROTEIN KINASE CHK1"/>
    <property type="match status" value="1"/>
</dbReference>
<dbReference type="Pfam" id="PF00069">
    <property type="entry name" value="Pkinase"/>
    <property type="match status" value="1"/>
</dbReference>
<organism evidence="11 12">
    <name type="scientific">Trichinella nativa</name>
    <dbReference type="NCBI Taxonomy" id="6335"/>
    <lineage>
        <taxon>Eukaryota</taxon>
        <taxon>Metazoa</taxon>
        <taxon>Ecdysozoa</taxon>
        <taxon>Nematoda</taxon>
        <taxon>Enoplea</taxon>
        <taxon>Dorylaimia</taxon>
        <taxon>Trichinellida</taxon>
        <taxon>Trichinellidae</taxon>
        <taxon>Trichinella</taxon>
    </lineage>
</organism>
<accession>A0A1Y3EK44</accession>
<comment type="catalytic activity">
    <reaction evidence="8">
        <text>L-threonyl-[protein] + ATP = O-phospho-L-threonyl-[protein] + ADP + H(+)</text>
        <dbReference type="Rhea" id="RHEA:46608"/>
        <dbReference type="Rhea" id="RHEA-COMP:11060"/>
        <dbReference type="Rhea" id="RHEA-COMP:11605"/>
        <dbReference type="ChEBI" id="CHEBI:15378"/>
        <dbReference type="ChEBI" id="CHEBI:30013"/>
        <dbReference type="ChEBI" id="CHEBI:30616"/>
        <dbReference type="ChEBI" id="CHEBI:61977"/>
        <dbReference type="ChEBI" id="CHEBI:456216"/>
        <dbReference type="EC" id="2.7.11.1"/>
    </reaction>
</comment>
<evidence type="ECO:0000313" key="12">
    <source>
        <dbReference type="Proteomes" id="UP000243006"/>
    </source>
</evidence>
<evidence type="ECO:0000259" key="10">
    <source>
        <dbReference type="PROSITE" id="PS50011"/>
    </source>
</evidence>
<feature type="non-terminal residue" evidence="11">
    <location>
        <position position="66"/>
    </location>
</feature>
<feature type="domain" description="Protein kinase" evidence="10">
    <location>
        <begin position="1"/>
        <end position="66"/>
    </location>
</feature>
<protein>
    <recommendedName>
        <fullName evidence="2">non-specific serine/threonine protein kinase</fullName>
        <ecNumber evidence="2">2.7.11.1</ecNumber>
    </recommendedName>
</protein>
<evidence type="ECO:0000256" key="2">
    <source>
        <dbReference type="ARBA" id="ARBA00012513"/>
    </source>
</evidence>
<evidence type="ECO:0000256" key="7">
    <source>
        <dbReference type="ARBA" id="ARBA00022840"/>
    </source>
</evidence>
<evidence type="ECO:0000256" key="3">
    <source>
        <dbReference type="ARBA" id="ARBA00022527"/>
    </source>
</evidence>
<comment type="caution">
    <text evidence="11">The sequence shown here is derived from an EMBL/GenBank/DDBJ whole genome shotgun (WGS) entry which is preliminary data.</text>
</comment>
<dbReference type="InterPro" id="IPR000719">
    <property type="entry name" value="Prot_kinase_dom"/>
</dbReference>
<keyword evidence="5" id="KW-0547">Nucleotide-binding</keyword>
<dbReference type="PROSITE" id="PS50011">
    <property type="entry name" value="PROTEIN_KINASE_DOM"/>
    <property type="match status" value="1"/>
</dbReference>
<evidence type="ECO:0000256" key="1">
    <source>
        <dbReference type="ARBA" id="ARBA00010791"/>
    </source>
</evidence>
<comment type="similarity">
    <text evidence="1">Belongs to the protein kinase superfamily. CAMK Ser/Thr protein kinase family. NIM1 subfamily.</text>
</comment>
<dbReference type="AlphaFoldDB" id="A0A1Y3EK44"/>
<evidence type="ECO:0000313" key="11">
    <source>
        <dbReference type="EMBL" id="OUC45513.1"/>
    </source>
</evidence>
<keyword evidence="6" id="KW-0418">Kinase</keyword>
<dbReference type="SUPFAM" id="SSF56112">
    <property type="entry name" value="Protein kinase-like (PK-like)"/>
    <property type="match status" value="1"/>
</dbReference>
<reference evidence="11 12" key="1">
    <citation type="submission" date="2015-04" db="EMBL/GenBank/DDBJ databases">
        <title>Draft genome of the roundworm Trichinella nativa.</title>
        <authorList>
            <person name="Mitreva M."/>
        </authorList>
    </citation>
    <scope>NUCLEOTIDE SEQUENCE [LARGE SCALE GENOMIC DNA]</scope>
    <source>
        <strain evidence="11 12">ISS45</strain>
    </source>
</reference>
<dbReference type="EMBL" id="LVZM01009227">
    <property type="protein sequence ID" value="OUC45513.1"/>
    <property type="molecule type" value="Genomic_DNA"/>
</dbReference>
<keyword evidence="4" id="KW-0808">Transferase</keyword>
<dbReference type="Gene3D" id="1.10.510.10">
    <property type="entry name" value="Transferase(Phosphotransferase) domain 1"/>
    <property type="match status" value="1"/>
</dbReference>